<keyword evidence="2" id="KW-1185">Reference proteome</keyword>
<sequence length="102" mass="11765">MTTDMFAHLMLEHILPDKIKRREEIRPLDYPHGAPSERCLIALDAHSSRINRGLWLAVRDESIYVVIPPAISSAWTQPCDKLVHANLKRQFNQLIPIPSERD</sequence>
<organism evidence="1 2">
    <name type="scientific">Blattamonas nauphoetae</name>
    <dbReference type="NCBI Taxonomy" id="2049346"/>
    <lineage>
        <taxon>Eukaryota</taxon>
        <taxon>Metamonada</taxon>
        <taxon>Preaxostyla</taxon>
        <taxon>Oxymonadida</taxon>
        <taxon>Blattamonas</taxon>
    </lineage>
</organism>
<reference evidence="1 2" key="1">
    <citation type="journal article" date="2022" name="bioRxiv">
        <title>Genomics of Preaxostyla Flagellates Illuminates Evolutionary Transitions and the Path Towards Mitochondrial Loss.</title>
        <authorList>
            <person name="Novak L.V.F."/>
            <person name="Treitli S.C."/>
            <person name="Pyrih J."/>
            <person name="Halakuc P."/>
            <person name="Pipaliya S.V."/>
            <person name="Vacek V."/>
            <person name="Brzon O."/>
            <person name="Soukal P."/>
            <person name="Eme L."/>
            <person name="Dacks J.B."/>
            <person name="Karnkowska A."/>
            <person name="Elias M."/>
            <person name="Hampl V."/>
        </authorList>
    </citation>
    <scope>NUCLEOTIDE SEQUENCE [LARGE SCALE GENOMIC DNA]</scope>
    <source>
        <strain evidence="1">NAU3</strain>
        <tissue evidence="1">Gut</tissue>
    </source>
</reference>
<dbReference type="EMBL" id="JARBJD010000005">
    <property type="protein sequence ID" value="KAK2963769.1"/>
    <property type="molecule type" value="Genomic_DNA"/>
</dbReference>
<dbReference type="Proteomes" id="UP001281761">
    <property type="component" value="Unassembled WGS sequence"/>
</dbReference>
<protein>
    <submittedName>
        <fullName evidence="1">Uncharacterized protein</fullName>
    </submittedName>
</protein>
<accession>A0ABQ9YJK7</accession>
<gene>
    <name evidence="1" type="ORF">BLNAU_1336</name>
</gene>
<proteinExistence type="predicted"/>
<comment type="caution">
    <text evidence="1">The sequence shown here is derived from an EMBL/GenBank/DDBJ whole genome shotgun (WGS) entry which is preliminary data.</text>
</comment>
<name>A0ABQ9YJK7_9EUKA</name>
<evidence type="ECO:0000313" key="1">
    <source>
        <dbReference type="EMBL" id="KAK2963769.1"/>
    </source>
</evidence>
<evidence type="ECO:0000313" key="2">
    <source>
        <dbReference type="Proteomes" id="UP001281761"/>
    </source>
</evidence>